<proteinExistence type="predicted"/>
<accession>A0A1Y5RDX0</accession>
<evidence type="ECO:0000313" key="3">
    <source>
        <dbReference type="Proteomes" id="UP000193623"/>
    </source>
</evidence>
<name>A0A1Y5RDX0_9RHOB</name>
<dbReference type="OrthoDB" id="8005167at2"/>
<gene>
    <name evidence="2" type="ORF">PSJ8397_00337</name>
</gene>
<evidence type="ECO:0000259" key="1">
    <source>
        <dbReference type="Pfam" id="PF06568"/>
    </source>
</evidence>
<reference evidence="2 3" key="1">
    <citation type="submission" date="2017-03" db="EMBL/GenBank/DDBJ databases">
        <authorList>
            <person name="Afonso C.L."/>
            <person name="Miller P.J."/>
            <person name="Scott M.A."/>
            <person name="Spackman E."/>
            <person name="Goraichik I."/>
            <person name="Dimitrov K.M."/>
            <person name="Suarez D.L."/>
            <person name="Swayne D.E."/>
        </authorList>
    </citation>
    <scope>NUCLEOTIDE SEQUENCE [LARGE SCALE GENOMIC DNA]</scope>
    <source>
        <strain evidence="2 3">CECT 8397</strain>
    </source>
</reference>
<dbReference type="AlphaFoldDB" id="A0A1Y5RDX0"/>
<dbReference type="EMBL" id="FWFT01000001">
    <property type="protein sequence ID" value="SLN15186.1"/>
    <property type="molecule type" value="Genomic_DNA"/>
</dbReference>
<dbReference type="InterPro" id="IPR009506">
    <property type="entry name" value="YjiS-like"/>
</dbReference>
<dbReference type="Proteomes" id="UP000193623">
    <property type="component" value="Unassembled WGS sequence"/>
</dbReference>
<sequence>MSHALTDIRLSVLSNADRLPALANWAVVVAVAVTKWDARHRTRKHLSKMPHHLLSDVGLDPVTAAREAAKPFWRD</sequence>
<organism evidence="2 3">
    <name type="scientific">Pseudooctadecabacter jejudonensis</name>
    <dbReference type="NCBI Taxonomy" id="1391910"/>
    <lineage>
        <taxon>Bacteria</taxon>
        <taxon>Pseudomonadati</taxon>
        <taxon>Pseudomonadota</taxon>
        <taxon>Alphaproteobacteria</taxon>
        <taxon>Rhodobacterales</taxon>
        <taxon>Paracoccaceae</taxon>
        <taxon>Pseudooctadecabacter</taxon>
    </lineage>
</organism>
<feature type="domain" description="YjiS-like" evidence="1">
    <location>
        <begin position="32"/>
        <end position="60"/>
    </location>
</feature>
<dbReference type="RefSeq" id="WP_085862817.1">
    <property type="nucleotide sequence ID" value="NZ_FWFT01000001.1"/>
</dbReference>
<dbReference type="Pfam" id="PF06568">
    <property type="entry name" value="YjiS-like"/>
    <property type="match status" value="1"/>
</dbReference>
<keyword evidence="3" id="KW-1185">Reference proteome</keyword>
<protein>
    <recommendedName>
        <fullName evidence="1">YjiS-like domain-containing protein</fullName>
    </recommendedName>
</protein>
<evidence type="ECO:0000313" key="2">
    <source>
        <dbReference type="EMBL" id="SLN15186.1"/>
    </source>
</evidence>